<gene>
    <name evidence="1" type="ORF">NW762_003769</name>
</gene>
<evidence type="ECO:0000313" key="2">
    <source>
        <dbReference type="Proteomes" id="UP001152049"/>
    </source>
</evidence>
<name>A0A9W8S9X7_9HYPO</name>
<dbReference type="AlphaFoldDB" id="A0A9W8S9X7"/>
<proteinExistence type="predicted"/>
<comment type="caution">
    <text evidence="1">The sequence shown here is derived from an EMBL/GenBank/DDBJ whole genome shotgun (WGS) entry which is preliminary data.</text>
</comment>
<organism evidence="1 2">
    <name type="scientific">Fusarium torreyae</name>
    <dbReference type="NCBI Taxonomy" id="1237075"/>
    <lineage>
        <taxon>Eukaryota</taxon>
        <taxon>Fungi</taxon>
        <taxon>Dikarya</taxon>
        <taxon>Ascomycota</taxon>
        <taxon>Pezizomycotina</taxon>
        <taxon>Sordariomycetes</taxon>
        <taxon>Hypocreomycetidae</taxon>
        <taxon>Hypocreales</taxon>
        <taxon>Nectriaceae</taxon>
        <taxon>Fusarium</taxon>
    </lineage>
</organism>
<protein>
    <submittedName>
        <fullName evidence="1">Uncharacterized protein</fullName>
    </submittedName>
</protein>
<dbReference type="Proteomes" id="UP001152049">
    <property type="component" value="Unassembled WGS sequence"/>
</dbReference>
<reference evidence="1" key="1">
    <citation type="submission" date="2022-09" db="EMBL/GenBank/DDBJ databases">
        <title>Fusarium specimens isolated from Avocado Roots.</title>
        <authorList>
            <person name="Stajich J."/>
            <person name="Roper C."/>
            <person name="Heimlech-Rivalta G."/>
        </authorList>
    </citation>
    <scope>NUCLEOTIDE SEQUENCE</scope>
    <source>
        <strain evidence="1">CF00136</strain>
    </source>
</reference>
<sequence>MTINTECPLLHLSMELIVKIIGYNPPSSYRDVALTCTTLHRRCQPILNRHRAAHAKYKVTSDLSPETVVDLLSDTAMARVERWHVRELELWGSRQSWDEWRPWDPKLSGMRRLADGTPTRSGLDQGEITRYIRTANDWWMFPGEAHDEIRQNLESGHDGFLKLLLIASCPRLHSIKFVKRGSDTHTSLQWITKAVKWCKEFKKWPPGFESLRNAVVGISTGLPSSEDAEVQRNPYDLSALLQFPKIESVYYSDLIEVDELDDEDEWSPMIEYDFPQGTSTVKHLFLDSLPSLPYRLRRSLLDMPKVLETMVIRAPDSSGQHVDDVDCVVSQLGRNNPQTMQRLVFYNPSGLHGYRCNVYRPEELENYRALKQLTIAASDIELDAFYQSTKDRLPTREDLCEFASEAFPATIEAMVIWGQSGVHIDERKSAKPSDYLDSAIAHLIESGVYENLRVVYLEDVERAHQQPEREVLLGNPVVAGRKQPAFPRAMAAGQKAGVHVCTLMNRDDGGYWRSFPARPDRFDLKTGPYGERPASWKFNTLTGEWGPSCDGCGKCNDCLRVYPEELWKSNAAS</sequence>
<dbReference type="OrthoDB" id="3644718at2759"/>
<accession>A0A9W8S9X7</accession>
<evidence type="ECO:0000313" key="1">
    <source>
        <dbReference type="EMBL" id="KAJ4267656.1"/>
    </source>
</evidence>
<keyword evidence="2" id="KW-1185">Reference proteome</keyword>
<dbReference type="EMBL" id="JAOQAZ010000004">
    <property type="protein sequence ID" value="KAJ4267656.1"/>
    <property type="molecule type" value="Genomic_DNA"/>
</dbReference>